<reference evidence="3 4" key="1">
    <citation type="submission" date="2021-08" db="EMBL/GenBank/DDBJ databases">
        <authorList>
            <person name="Tuo L."/>
        </authorList>
    </citation>
    <scope>NUCLEOTIDE SEQUENCE [LARGE SCALE GENOMIC DNA]</scope>
    <source>
        <strain evidence="3 4">JCM 31229</strain>
    </source>
</reference>
<proteinExistence type="inferred from homology"/>
<evidence type="ECO:0000256" key="2">
    <source>
        <dbReference type="ARBA" id="ARBA00023002"/>
    </source>
</evidence>
<dbReference type="RefSeq" id="WP_222989079.1">
    <property type="nucleotide sequence ID" value="NZ_JAINVV010000004.1"/>
</dbReference>
<dbReference type="InterPro" id="IPR000391">
    <property type="entry name" value="Rng_hydr_dOase-bsu"/>
</dbReference>
<dbReference type="EMBL" id="JAINVV010000004">
    <property type="protein sequence ID" value="MBY8821957.1"/>
    <property type="molecule type" value="Genomic_DNA"/>
</dbReference>
<dbReference type="InterPro" id="IPR032710">
    <property type="entry name" value="NTF2-like_dom_sf"/>
</dbReference>
<evidence type="ECO:0000313" key="4">
    <source>
        <dbReference type="Proteomes" id="UP000706039"/>
    </source>
</evidence>
<comment type="caution">
    <text evidence="3">The sequence shown here is derived from an EMBL/GenBank/DDBJ whole genome shotgun (WGS) entry which is preliminary data.</text>
</comment>
<dbReference type="CDD" id="cd00667">
    <property type="entry name" value="ring_hydroxylating_dioxygenases_beta"/>
    <property type="match status" value="1"/>
</dbReference>
<dbReference type="Proteomes" id="UP000706039">
    <property type="component" value="Unassembled WGS sequence"/>
</dbReference>
<protein>
    <submittedName>
        <fullName evidence="3">Aromatic-ring-hydroxylating dioxygenase subunit beta</fullName>
    </submittedName>
</protein>
<comment type="similarity">
    <text evidence="1">Belongs to the bacterial ring-hydroxylating dioxygenase beta subunit family.</text>
</comment>
<dbReference type="GO" id="GO:0051213">
    <property type="term" value="F:dioxygenase activity"/>
    <property type="evidence" value="ECO:0007669"/>
    <property type="project" value="UniProtKB-KW"/>
</dbReference>
<dbReference type="Gene3D" id="3.10.450.50">
    <property type="match status" value="1"/>
</dbReference>
<keyword evidence="2" id="KW-0560">Oxidoreductase</keyword>
<name>A0ABS7PND5_9SPHN</name>
<accession>A0ABS7PND5</accession>
<gene>
    <name evidence="3" type="ORF">K7G82_06620</name>
</gene>
<keyword evidence="4" id="KW-1185">Reference proteome</keyword>
<sequence>MLNPLPTPFDREAVLALLAEHSLCLDEGRIDQWPDLFVDDGIYRVLSRENVELGLPAPLVYYYSRGMMRDRVTALRDALTFEPVYTRHMISDIRLSADGAGQVEARSNFAIYQTTEEGVTRLFAVGGYRDVITATPDGPRFRERCAIVDTFGVQNLIALPL</sequence>
<keyword evidence="3" id="KW-0223">Dioxygenase</keyword>
<dbReference type="Pfam" id="PF00866">
    <property type="entry name" value="Ring_hydroxyl_B"/>
    <property type="match status" value="1"/>
</dbReference>
<evidence type="ECO:0000313" key="3">
    <source>
        <dbReference type="EMBL" id="MBY8821957.1"/>
    </source>
</evidence>
<dbReference type="SUPFAM" id="SSF54427">
    <property type="entry name" value="NTF2-like"/>
    <property type="match status" value="1"/>
</dbReference>
<evidence type="ECO:0000256" key="1">
    <source>
        <dbReference type="ARBA" id="ARBA00009570"/>
    </source>
</evidence>
<organism evidence="3 4">
    <name type="scientific">Sphingomonas colocasiae</name>
    <dbReference type="NCBI Taxonomy" id="1848973"/>
    <lineage>
        <taxon>Bacteria</taxon>
        <taxon>Pseudomonadati</taxon>
        <taxon>Pseudomonadota</taxon>
        <taxon>Alphaproteobacteria</taxon>
        <taxon>Sphingomonadales</taxon>
        <taxon>Sphingomonadaceae</taxon>
        <taxon>Sphingomonas</taxon>
    </lineage>
</organism>